<dbReference type="Proteomes" id="UP000287910">
    <property type="component" value="Unassembled WGS sequence"/>
</dbReference>
<feature type="domain" description="NlpC/P60" evidence="9">
    <location>
        <begin position="195"/>
        <end position="316"/>
    </location>
</feature>
<dbReference type="InterPro" id="IPR000064">
    <property type="entry name" value="NLP_P60_dom"/>
</dbReference>
<dbReference type="RefSeq" id="WP_126658233.1">
    <property type="nucleotide sequence ID" value="NZ_RYYR01000007.1"/>
</dbReference>
<feature type="chain" id="PRO_5038400322" evidence="7">
    <location>
        <begin position="22"/>
        <end position="321"/>
    </location>
</feature>
<evidence type="ECO:0000256" key="2">
    <source>
        <dbReference type="ARBA" id="ARBA00022670"/>
    </source>
</evidence>
<sequence>MKHNKKLLLLASTVIATSVLAAPIAEASTYVVGKGDTLTKIAKTNSTTVEKIKEWNQLNNDLIFVGQKLALSATKVEQSPKPAKPQTKPIKVVSVTTQQSATESKISQYQVEKGDTLTKIANKFSINVAELKKLNNLASDKIFVGQTLRIDKNVQEVGEPVKEFSSDVVKETDQQIDKQLLKEKPVLAAPSVVGQASYAKVISLASELMGIPYQYGGNTPEGFDCSGFVRYVFSNAGVDIARKSSKDYFLNDTTLVETPVAGDVVFFKDTYIAGISHMGIYLGDGAFIHAGTNGVELSKLEYEYWDTRFVAFKRFNQFITK</sequence>
<keyword evidence="3 7" id="KW-0732">Signal</keyword>
<dbReference type="SUPFAM" id="SSF54001">
    <property type="entry name" value="Cysteine proteinases"/>
    <property type="match status" value="1"/>
</dbReference>
<dbReference type="AlphaFoldDB" id="A0A432LD51"/>
<dbReference type="InterPro" id="IPR036779">
    <property type="entry name" value="LysM_dom_sf"/>
</dbReference>
<evidence type="ECO:0000313" key="10">
    <source>
        <dbReference type="EMBL" id="RUL54164.1"/>
    </source>
</evidence>
<evidence type="ECO:0000256" key="1">
    <source>
        <dbReference type="ARBA" id="ARBA00007074"/>
    </source>
</evidence>
<feature type="domain" description="LysM" evidence="8">
    <location>
        <begin position="107"/>
        <end position="150"/>
    </location>
</feature>
<dbReference type="GO" id="GO:0008234">
    <property type="term" value="F:cysteine-type peptidase activity"/>
    <property type="evidence" value="ECO:0007669"/>
    <property type="project" value="UniProtKB-KW"/>
</dbReference>
<evidence type="ECO:0000256" key="3">
    <source>
        <dbReference type="ARBA" id="ARBA00022729"/>
    </source>
</evidence>
<dbReference type="PROSITE" id="PS51935">
    <property type="entry name" value="NLPC_P60"/>
    <property type="match status" value="1"/>
</dbReference>
<evidence type="ECO:0000313" key="11">
    <source>
        <dbReference type="Proteomes" id="UP000287910"/>
    </source>
</evidence>
<dbReference type="GO" id="GO:0006508">
    <property type="term" value="P:proteolysis"/>
    <property type="evidence" value="ECO:0007669"/>
    <property type="project" value="UniProtKB-KW"/>
</dbReference>
<dbReference type="Pfam" id="PF00877">
    <property type="entry name" value="NLPC_P60"/>
    <property type="match status" value="1"/>
</dbReference>
<organism evidence="10 11">
    <name type="scientific">Lysinibacillus antri</name>
    <dbReference type="NCBI Taxonomy" id="2498145"/>
    <lineage>
        <taxon>Bacteria</taxon>
        <taxon>Bacillati</taxon>
        <taxon>Bacillota</taxon>
        <taxon>Bacilli</taxon>
        <taxon>Bacillales</taxon>
        <taxon>Bacillaceae</taxon>
        <taxon>Lysinibacillus</taxon>
    </lineage>
</organism>
<accession>A0A432LD51</accession>
<keyword evidence="6" id="KW-0788">Thiol protease</keyword>
<evidence type="ECO:0000256" key="4">
    <source>
        <dbReference type="ARBA" id="ARBA00022737"/>
    </source>
</evidence>
<dbReference type="Gene3D" id="3.90.1720.10">
    <property type="entry name" value="endopeptidase domain like (from Nostoc punctiforme)"/>
    <property type="match status" value="1"/>
</dbReference>
<dbReference type="CDD" id="cd00118">
    <property type="entry name" value="LysM"/>
    <property type="match status" value="2"/>
</dbReference>
<dbReference type="InterPro" id="IPR038765">
    <property type="entry name" value="Papain-like_cys_pep_sf"/>
</dbReference>
<dbReference type="Pfam" id="PF01476">
    <property type="entry name" value="LysM"/>
    <property type="match status" value="2"/>
</dbReference>
<dbReference type="SMART" id="SM00257">
    <property type="entry name" value="LysM"/>
    <property type="match status" value="2"/>
</dbReference>
<keyword evidence="2" id="KW-0645">Protease</keyword>
<dbReference type="PROSITE" id="PS51782">
    <property type="entry name" value="LYSM"/>
    <property type="match status" value="2"/>
</dbReference>
<proteinExistence type="inferred from homology"/>
<dbReference type="Gene3D" id="3.10.350.10">
    <property type="entry name" value="LysM domain"/>
    <property type="match status" value="2"/>
</dbReference>
<dbReference type="PANTHER" id="PTHR47053:SF1">
    <property type="entry name" value="MUREIN DD-ENDOPEPTIDASE MEPH-RELATED"/>
    <property type="match status" value="1"/>
</dbReference>
<evidence type="ECO:0000256" key="5">
    <source>
        <dbReference type="ARBA" id="ARBA00022801"/>
    </source>
</evidence>
<dbReference type="PANTHER" id="PTHR47053">
    <property type="entry name" value="MUREIN DD-ENDOPEPTIDASE MEPH-RELATED"/>
    <property type="match status" value="1"/>
</dbReference>
<gene>
    <name evidence="10" type="ORF">EK386_06540</name>
</gene>
<evidence type="ECO:0000256" key="7">
    <source>
        <dbReference type="SAM" id="SignalP"/>
    </source>
</evidence>
<keyword evidence="4" id="KW-0677">Repeat</keyword>
<keyword evidence="5" id="KW-0378">Hydrolase</keyword>
<dbReference type="InterPro" id="IPR018392">
    <property type="entry name" value="LysM"/>
</dbReference>
<keyword evidence="11" id="KW-1185">Reference proteome</keyword>
<evidence type="ECO:0000256" key="6">
    <source>
        <dbReference type="ARBA" id="ARBA00022807"/>
    </source>
</evidence>
<dbReference type="EMBL" id="RYYR01000007">
    <property type="protein sequence ID" value="RUL54164.1"/>
    <property type="molecule type" value="Genomic_DNA"/>
</dbReference>
<reference evidence="10 11" key="1">
    <citation type="submission" date="2018-12" db="EMBL/GenBank/DDBJ databases">
        <title>Lysinibacillus antri sp. nov., isolated from a cave soil.</title>
        <authorList>
            <person name="Narsing Rao M.P."/>
            <person name="Zhang H."/>
            <person name="Dong Z.-Y."/>
            <person name="Niu X.-K."/>
            <person name="Zhang K."/>
            <person name="Fang B.-Z."/>
            <person name="Kang Y.-Q."/>
            <person name="Xiao M."/>
            <person name="Li W.-J."/>
        </authorList>
    </citation>
    <scope>NUCLEOTIDE SEQUENCE [LARGE SCALE GENOMIC DNA]</scope>
    <source>
        <strain evidence="10 11">SYSU K30002</strain>
    </source>
</reference>
<protein>
    <submittedName>
        <fullName evidence="10">LysM peptidoglycan-binding domain-containing protein</fullName>
    </submittedName>
</protein>
<comment type="similarity">
    <text evidence="1">Belongs to the peptidase C40 family.</text>
</comment>
<evidence type="ECO:0000259" key="9">
    <source>
        <dbReference type="PROSITE" id="PS51935"/>
    </source>
</evidence>
<feature type="domain" description="LysM" evidence="8">
    <location>
        <begin position="28"/>
        <end position="71"/>
    </location>
</feature>
<feature type="signal peptide" evidence="7">
    <location>
        <begin position="1"/>
        <end position="21"/>
    </location>
</feature>
<evidence type="ECO:0000259" key="8">
    <source>
        <dbReference type="PROSITE" id="PS51782"/>
    </source>
</evidence>
<dbReference type="InterPro" id="IPR051202">
    <property type="entry name" value="Peptidase_C40"/>
</dbReference>
<name>A0A432LD51_9BACI</name>
<dbReference type="SUPFAM" id="SSF54106">
    <property type="entry name" value="LysM domain"/>
    <property type="match status" value="2"/>
</dbReference>
<comment type="caution">
    <text evidence="10">The sequence shown here is derived from an EMBL/GenBank/DDBJ whole genome shotgun (WGS) entry which is preliminary data.</text>
</comment>